<dbReference type="SUPFAM" id="SSF51161">
    <property type="entry name" value="Trimeric LpxA-like enzymes"/>
    <property type="match status" value="1"/>
</dbReference>
<keyword evidence="1" id="KW-0808">Transferase</keyword>
<organism evidence="4 5">
    <name type="scientific">Candidatus Iainarchaeum sp</name>
    <dbReference type="NCBI Taxonomy" id="3101447"/>
    <lineage>
        <taxon>Archaea</taxon>
        <taxon>Candidatus Iainarchaeota</taxon>
        <taxon>Candidatus Iainarchaeia</taxon>
        <taxon>Candidatus Iainarchaeales</taxon>
        <taxon>Candidatus Iainarchaeaceae</taxon>
        <taxon>Candidatus Iainarchaeum</taxon>
    </lineage>
</organism>
<gene>
    <name evidence="4" type="ORF">HA254_07030</name>
</gene>
<name>A0A7J4IYB0_9ARCH</name>
<accession>A0A7J4IYB0</accession>
<dbReference type="GO" id="GO:0016779">
    <property type="term" value="F:nucleotidyltransferase activity"/>
    <property type="evidence" value="ECO:0007669"/>
    <property type="project" value="UniProtKB-ARBA"/>
</dbReference>
<dbReference type="InterPro" id="IPR011004">
    <property type="entry name" value="Trimer_LpxA-like_sf"/>
</dbReference>
<dbReference type="AlphaFoldDB" id="A0A7J4IYB0"/>
<protein>
    <recommendedName>
        <fullName evidence="3">Mannose-1-phosphate guanyltransferase C-terminal domain-containing protein</fullName>
    </recommendedName>
</protein>
<keyword evidence="2" id="KW-0012">Acyltransferase</keyword>
<evidence type="ECO:0000256" key="2">
    <source>
        <dbReference type="ARBA" id="ARBA00023315"/>
    </source>
</evidence>
<dbReference type="PANTHER" id="PTHR43584:SF8">
    <property type="entry name" value="N-ACETYLMURAMATE ALPHA-1-PHOSPHATE URIDYLYLTRANSFERASE"/>
    <property type="match status" value="1"/>
</dbReference>
<evidence type="ECO:0000256" key="1">
    <source>
        <dbReference type="ARBA" id="ARBA00022679"/>
    </source>
</evidence>
<evidence type="ECO:0000313" key="5">
    <source>
        <dbReference type="Proteomes" id="UP000565078"/>
    </source>
</evidence>
<dbReference type="InterPro" id="IPR050065">
    <property type="entry name" value="GlmU-like"/>
</dbReference>
<dbReference type="GO" id="GO:0016746">
    <property type="term" value="F:acyltransferase activity"/>
    <property type="evidence" value="ECO:0007669"/>
    <property type="project" value="UniProtKB-KW"/>
</dbReference>
<proteinExistence type="predicted"/>
<dbReference type="Pfam" id="PF25087">
    <property type="entry name" value="GMPPB_C"/>
    <property type="match status" value="1"/>
</dbReference>
<evidence type="ECO:0000259" key="3">
    <source>
        <dbReference type="Pfam" id="PF25087"/>
    </source>
</evidence>
<sequence length="196" mass="20955">MDAILKEAHELISGEKPFRFWELLLKSETRINGLGREILGDIDERAVISGKVFLGRGALIKPGSLVEGNVYIGEGSVIGPNAFLRHGTVIAPGCHIGSSEIKNSIILQGSKVPHFSYAGDSVIGMDCNLGAGTKIANLRHDGENVKVKIGGRLVDSGRRKLGALLFNDVKTGINSSINCGAILLKGIRTRPNEFVK</sequence>
<dbReference type="Gene3D" id="2.160.10.10">
    <property type="entry name" value="Hexapeptide repeat proteins"/>
    <property type="match status" value="1"/>
</dbReference>
<comment type="caution">
    <text evidence="4">The sequence shown here is derived from an EMBL/GenBank/DDBJ whole genome shotgun (WGS) entry which is preliminary data.</text>
</comment>
<feature type="domain" description="Mannose-1-phosphate guanyltransferase C-terminal" evidence="3">
    <location>
        <begin position="67"/>
        <end position="148"/>
    </location>
</feature>
<evidence type="ECO:0000313" key="4">
    <source>
        <dbReference type="EMBL" id="HIH10388.1"/>
    </source>
</evidence>
<dbReference type="Proteomes" id="UP000565078">
    <property type="component" value="Unassembled WGS sequence"/>
</dbReference>
<dbReference type="PANTHER" id="PTHR43584">
    <property type="entry name" value="NUCLEOTIDYL TRANSFERASE"/>
    <property type="match status" value="1"/>
</dbReference>
<reference evidence="5" key="1">
    <citation type="journal article" date="2020" name="bioRxiv">
        <title>A rank-normalized archaeal taxonomy based on genome phylogeny resolves widespread incomplete and uneven classifications.</title>
        <authorList>
            <person name="Rinke C."/>
            <person name="Chuvochina M."/>
            <person name="Mussig A.J."/>
            <person name="Chaumeil P.-A."/>
            <person name="Waite D.W."/>
            <person name="Whitman W.B."/>
            <person name="Parks D.H."/>
            <person name="Hugenholtz P."/>
        </authorList>
    </citation>
    <scope>NUCLEOTIDE SEQUENCE [LARGE SCALE GENOMIC DNA]</scope>
</reference>
<dbReference type="EMBL" id="DUGC01000113">
    <property type="protein sequence ID" value="HIH10388.1"/>
    <property type="molecule type" value="Genomic_DNA"/>
</dbReference>
<dbReference type="InterPro" id="IPR056729">
    <property type="entry name" value="GMPPB_C"/>
</dbReference>